<dbReference type="InterPro" id="IPR002933">
    <property type="entry name" value="Peptidase_M20"/>
</dbReference>
<dbReference type="SUPFAM" id="SSF53187">
    <property type="entry name" value="Zn-dependent exopeptidases"/>
    <property type="match status" value="1"/>
</dbReference>
<protein>
    <submittedName>
        <fullName evidence="7">Succinyl-diaminopimelate desuccinylase</fullName>
        <ecNumber evidence="7">3.5.1.18</ecNumber>
    </submittedName>
</protein>
<dbReference type="PANTHER" id="PTHR43808:SF8">
    <property type="entry name" value="PEPTIDASE M20 DIMERISATION DOMAIN-CONTAINING PROTEIN"/>
    <property type="match status" value="1"/>
</dbReference>
<dbReference type="GO" id="GO:0009014">
    <property type="term" value="F:succinyl-diaminopimelate desuccinylase activity"/>
    <property type="evidence" value="ECO:0007669"/>
    <property type="project" value="UniProtKB-EC"/>
</dbReference>
<dbReference type="InterPro" id="IPR001261">
    <property type="entry name" value="ArgE/DapE_CS"/>
</dbReference>
<dbReference type="HOGENOM" id="CLU_021802_2_2_9"/>
<dbReference type="PROSITE" id="PS00759">
    <property type="entry name" value="ARGE_DAPE_CPG2_2"/>
    <property type="match status" value="1"/>
</dbReference>
<evidence type="ECO:0000313" key="7">
    <source>
        <dbReference type="EMBL" id="CAI54521.1"/>
    </source>
</evidence>
<comment type="similarity">
    <text evidence="2">Belongs to the peptidase M20A family.</text>
</comment>
<keyword evidence="3" id="KW-0479">Metal-binding</keyword>
<keyword evidence="4 7" id="KW-0378">Hydrolase</keyword>
<dbReference type="STRING" id="314315.LCA_0220_c"/>
<dbReference type="Pfam" id="PF07687">
    <property type="entry name" value="M20_dimer"/>
    <property type="match status" value="1"/>
</dbReference>
<sequence>MMEKTEKIAILEKLVSIDTTDQAEGVIADYLADLFTQHGIQTEKVASKPGRENLVAYLGEATDKVLAVTGHMDVVSIGDRSKWTSDPFTLTARDGKLFGRGATDMKSGLAALVIAMIELHDQNVPLNGQIKLLATVDEEKNETGAQTLTAQGYADNLTALLVAEPSGVDKQALANSTDKFPTEMVQKLLAANQTNEQHFLIFAHNGSLDFKVTATGKTAHSSMPELGINAIDHLLAYYNRQKQYFDQKHPIDDVLGDIVPVTTLINGGEQINSVPGHAELTCRVRTTPALTGDQVIADLNAIIAELNQQTDMNLALTVINNQPPVKSNPQAPFIQSVQKIGAQKLSQAYPLMHVAGGTDAAHFAKNNPNLPVAVVGPGNDTSHMIDEYVDEERLLCQESGHKSTSKFDFQFKLLNLIFGGRSFSPVQILKTL</sequence>
<name>Q38Z56_LATSS</name>
<organism evidence="7 8">
    <name type="scientific">Latilactobacillus sakei subsp. sakei (strain 23K)</name>
    <name type="common">Lactobacillus sakei subsp. sakei</name>
    <dbReference type="NCBI Taxonomy" id="314315"/>
    <lineage>
        <taxon>Bacteria</taxon>
        <taxon>Bacillati</taxon>
        <taxon>Bacillota</taxon>
        <taxon>Bacilli</taxon>
        <taxon>Lactobacillales</taxon>
        <taxon>Lactobacillaceae</taxon>
        <taxon>Latilactobacillus</taxon>
    </lineage>
</organism>
<reference evidence="8" key="1">
    <citation type="journal article" date="2005" name="Nat. Biotechnol.">
        <title>The complete genome sequence of the meat-borne lactic acid bacterium Lactobacillus sakei 23K.</title>
        <authorList>
            <person name="Chaillou S."/>
            <person name="Champomier-Verges M.-C."/>
            <person name="Cornet M."/>
            <person name="Crutz-Le Coq A.-M."/>
            <person name="Dudez A.-M."/>
            <person name="Martin V."/>
            <person name="Beaufils S."/>
            <person name="Darbon-Rongere E."/>
            <person name="Bossy R."/>
            <person name="Loux V."/>
            <person name="Zagorec M."/>
        </authorList>
    </citation>
    <scope>NUCLEOTIDE SEQUENCE [LARGE SCALE GENOMIC DNA]</scope>
    <source>
        <strain evidence="8">23K</strain>
    </source>
</reference>
<evidence type="ECO:0000256" key="3">
    <source>
        <dbReference type="ARBA" id="ARBA00022723"/>
    </source>
</evidence>
<dbReference type="EMBL" id="CR936503">
    <property type="protein sequence ID" value="CAI54521.1"/>
    <property type="molecule type" value="Genomic_DNA"/>
</dbReference>
<proteinExistence type="inferred from homology"/>
<dbReference type="InterPro" id="IPR050072">
    <property type="entry name" value="Peptidase_M20A"/>
</dbReference>
<dbReference type="CDD" id="cd08659">
    <property type="entry name" value="M20_ArgE_DapE-like"/>
    <property type="match status" value="1"/>
</dbReference>
<evidence type="ECO:0000256" key="2">
    <source>
        <dbReference type="ARBA" id="ARBA00006247"/>
    </source>
</evidence>
<dbReference type="Gene3D" id="3.30.70.360">
    <property type="match status" value="1"/>
</dbReference>
<keyword evidence="8" id="KW-1185">Reference proteome</keyword>
<evidence type="ECO:0000313" key="8">
    <source>
        <dbReference type="Proteomes" id="UP000002707"/>
    </source>
</evidence>
<accession>Q38Z56</accession>
<feature type="domain" description="Peptidase M20 dimerisation" evidence="6">
    <location>
        <begin position="203"/>
        <end position="309"/>
    </location>
</feature>
<evidence type="ECO:0000256" key="1">
    <source>
        <dbReference type="ARBA" id="ARBA00001947"/>
    </source>
</evidence>
<dbReference type="PANTHER" id="PTHR43808">
    <property type="entry name" value="ACETYLORNITHINE DEACETYLASE"/>
    <property type="match status" value="1"/>
</dbReference>
<dbReference type="SUPFAM" id="SSF55031">
    <property type="entry name" value="Bacterial exopeptidase dimerisation domain"/>
    <property type="match status" value="1"/>
</dbReference>
<dbReference type="eggNOG" id="COG0624">
    <property type="taxonomic scope" value="Bacteria"/>
</dbReference>
<dbReference type="NCBIfam" id="NF006365">
    <property type="entry name" value="PRK08588.1"/>
    <property type="match status" value="1"/>
</dbReference>
<dbReference type="RefSeq" id="WP_011373931.1">
    <property type="nucleotide sequence ID" value="NC_007576.1"/>
</dbReference>
<dbReference type="KEGG" id="lsa:LCA_0220_c"/>
<evidence type="ECO:0000259" key="6">
    <source>
        <dbReference type="Pfam" id="PF07687"/>
    </source>
</evidence>
<dbReference type="InterPro" id="IPR011650">
    <property type="entry name" value="Peptidase_M20_dimer"/>
</dbReference>
<keyword evidence="5" id="KW-0862">Zinc</keyword>
<dbReference type="Pfam" id="PF01546">
    <property type="entry name" value="Peptidase_M20"/>
    <property type="match status" value="1"/>
</dbReference>
<comment type="cofactor">
    <cofactor evidence="1">
        <name>Zn(2+)</name>
        <dbReference type="ChEBI" id="CHEBI:29105"/>
    </cofactor>
</comment>
<dbReference type="AlphaFoldDB" id="Q38Z56"/>
<dbReference type="PROSITE" id="PS00758">
    <property type="entry name" value="ARGE_DAPE_CPG2_1"/>
    <property type="match status" value="1"/>
</dbReference>
<dbReference type="EC" id="3.5.1.18" evidence="7"/>
<evidence type="ECO:0000256" key="4">
    <source>
        <dbReference type="ARBA" id="ARBA00022801"/>
    </source>
</evidence>
<gene>
    <name evidence="7" type="primary">dapE</name>
    <name evidence="7" type="ORF">LCA_0220_c</name>
</gene>
<dbReference type="InterPro" id="IPR036264">
    <property type="entry name" value="Bact_exopeptidase_dim_dom"/>
</dbReference>
<dbReference type="Proteomes" id="UP000002707">
    <property type="component" value="Chromosome"/>
</dbReference>
<evidence type="ECO:0000256" key="5">
    <source>
        <dbReference type="ARBA" id="ARBA00022833"/>
    </source>
</evidence>
<dbReference type="GO" id="GO:0046872">
    <property type="term" value="F:metal ion binding"/>
    <property type="evidence" value="ECO:0007669"/>
    <property type="project" value="UniProtKB-KW"/>
</dbReference>
<dbReference type="Gene3D" id="3.40.630.10">
    <property type="entry name" value="Zn peptidases"/>
    <property type="match status" value="2"/>
</dbReference>